<dbReference type="GO" id="GO:0046872">
    <property type="term" value="F:metal ion binding"/>
    <property type="evidence" value="ECO:0007669"/>
    <property type="project" value="UniProtKB-KW"/>
</dbReference>
<feature type="domain" description="Transposase putative helix-turn-helix" evidence="11">
    <location>
        <begin position="11"/>
        <end position="51"/>
    </location>
</feature>
<dbReference type="Pfam" id="PF01385">
    <property type="entry name" value="OrfB_IS605"/>
    <property type="match status" value="1"/>
</dbReference>
<evidence type="ECO:0000256" key="4">
    <source>
        <dbReference type="ARBA" id="ARBA00022723"/>
    </source>
</evidence>
<evidence type="ECO:0000256" key="7">
    <source>
        <dbReference type="ARBA" id="ARBA00023172"/>
    </source>
</evidence>
<evidence type="ECO:0000256" key="6">
    <source>
        <dbReference type="ARBA" id="ARBA00023125"/>
    </source>
</evidence>
<evidence type="ECO:0000313" key="13">
    <source>
        <dbReference type="Proteomes" id="UP000248966"/>
    </source>
</evidence>
<dbReference type="NCBIfam" id="TIGR01766">
    <property type="entry name" value="IS200/IS605 family accessory protein TnpB-like domain"/>
    <property type="match status" value="1"/>
</dbReference>
<reference evidence="12 13" key="1">
    <citation type="submission" date="2018-03" db="EMBL/GenBank/DDBJ databases">
        <title>Defining the species Micromonospora saelicesensis and Micromonospora noduli under the framework of genomics.</title>
        <authorList>
            <person name="Riesco R."/>
            <person name="Trujillo M.E."/>
        </authorList>
    </citation>
    <scope>NUCLEOTIDE SEQUENCE [LARGE SCALE GENOMIC DNA]</scope>
    <source>
        <strain evidence="12 13">LAH08</strain>
    </source>
</reference>
<dbReference type="PANTHER" id="PTHR30405">
    <property type="entry name" value="TRANSPOSASE"/>
    <property type="match status" value="1"/>
</dbReference>
<evidence type="ECO:0000256" key="8">
    <source>
        <dbReference type="SAM" id="MobiDB-lite"/>
    </source>
</evidence>
<dbReference type="Pfam" id="PF07282">
    <property type="entry name" value="Cas12f1-like_TNB"/>
    <property type="match status" value="1"/>
</dbReference>
<keyword evidence="4" id="KW-0479">Metal-binding</keyword>
<evidence type="ECO:0000256" key="3">
    <source>
        <dbReference type="ARBA" id="ARBA00022578"/>
    </source>
</evidence>
<evidence type="ECO:0000259" key="11">
    <source>
        <dbReference type="Pfam" id="PF12323"/>
    </source>
</evidence>
<evidence type="ECO:0000259" key="9">
    <source>
        <dbReference type="Pfam" id="PF01385"/>
    </source>
</evidence>
<dbReference type="GO" id="GO:0032196">
    <property type="term" value="P:transposition"/>
    <property type="evidence" value="ECO:0007669"/>
    <property type="project" value="UniProtKB-KW"/>
</dbReference>
<keyword evidence="6" id="KW-0238">DNA-binding</keyword>
<comment type="caution">
    <text evidence="12">The sequence shown here is derived from an EMBL/GenBank/DDBJ whole genome shotgun (WGS) entry which is preliminary data.</text>
</comment>
<dbReference type="InterPro" id="IPR010095">
    <property type="entry name" value="Cas12f1-like_TNB"/>
</dbReference>
<accession>A0A328N0N9</accession>
<dbReference type="PANTHER" id="PTHR30405:SF25">
    <property type="entry name" value="RNA-GUIDED DNA ENDONUCLEASE INSQ-RELATED"/>
    <property type="match status" value="1"/>
</dbReference>
<dbReference type="AlphaFoldDB" id="A0A328N0N9"/>
<organism evidence="12 13">
    <name type="scientific">Micromonospora noduli</name>
    <dbReference type="NCBI Taxonomy" id="709876"/>
    <lineage>
        <taxon>Bacteria</taxon>
        <taxon>Bacillati</taxon>
        <taxon>Actinomycetota</taxon>
        <taxon>Actinomycetes</taxon>
        <taxon>Micromonosporales</taxon>
        <taxon>Micromonosporaceae</taxon>
        <taxon>Micromonospora</taxon>
    </lineage>
</organism>
<name>A0A328N0N9_9ACTN</name>
<evidence type="ECO:0000256" key="1">
    <source>
        <dbReference type="ARBA" id="ARBA00008761"/>
    </source>
</evidence>
<dbReference type="GO" id="GO:0006310">
    <property type="term" value="P:DNA recombination"/>
    <property type="evidence" value="ECO:0007669"/>
    <property type="project" value="UniProtKB-KW"/>
</dbReference>
<feature type="domain" description="Cas12f1-like TNB" evidence="10">
    <location>
        <begin position="306"/>
        <end position="372"/>
    </location>
</feature>
<dbReference type="Pfam" id="PF12323">
    <property type="entry name" value="HTH_OrfB_IS605"/>
    <property type="match status" value="1"/>
</dbReference>
<keyword evidence="5" id="KW-0862">Zinc</keyword>
<keyword evidence="7" id="KW-0233">DNA recombination</keyword>
<gene>
    <name evidence="12" type="ORF">LAH08_06069</name>
</gene>
<dbReference type="InterPro" id="IPR001959">
    <property type="entry name" value="Transposase"/>
</dbReference>
<evidence type="ECO:0000256" key="2">
    <source>
        <dbReference type="ARBA" id="ARBA00011044"/>
    </source>
</evidence>
<dbReference type="GO" id="GO:0003677">
    <property type="term" value="F:DNA binding"/>
    <property type="evidence" value="ECO:0007669"/>
    <property type="project" value="UniProtKB-KW"/>
</dbReference>
<dbReference type="Proteomes" id="UP000248966">
    <property type="component" value="Unassembled WGS sequence"/>
</dbReference>
<keyword evidence="3" id="KW-0815">Transposition</keyword>
<dbReference type="EMBL" id="PYAA01000044">
    <property type="protein sequence ID" value="RAN94234.1"/>
    <property type="molecule type" value="Genomic_DNA"/>
</dbReference>
<evidence type="ECO:0000259" key="10">
    <source>
        <dbReference type="Pfam" id="PF07282"/>
    </source>
</evidence>
<comment type="similarity">
    <text evidence="2">In the N-terminal section; belongs to the transposase 2 family.</text>
</comment>
<dbReference type="InterPro" id="IPR051399">
    <property type="entry name" value="RNA-guided_DNA_endo/Transpos"/>
</dbReference>
<feature type="region of interest" description="Disordered" evidence="8">
    <location>
        <begin position="379"/>
        <end position="428"/>
    </location>
</feature>
<comment type="similarity">
    <text evidence="1">In the C-terminal section; belongs to the transposase 35 family.</text>
</comment>
<proteinExistence type="inferred from homology"/>
<dbReference type="NCBIfam" id="NF040570">
    <property type="entry name" value="guided_TnpB"/>
    <property type="match status" value="1"/>
</dbReference>
<dbReference type="InterPro" id="IPR021027">
    <property type="entry name" value="Transposase_put_HTH"/>
</dbReference>
<feature type="domain" description="Probable transposase IS891/IS1136/IS1341" evidence="9">
    <location>
        <begin position="184"/>
        <end position="292"/>
    </location>
</feature>
<protein>
    <submittedName>
        <fullName evidence="12">Putative transposase in snaA-snaB intergenic reg ion</fullName>
    </submittedName>
</protein>
<evidence type="ECO:0000256" key="5">
    <source>
        <dbReference type="ARBA" id="ARBA00022833"/>
    </source>
</evidence>
<sequence>MDPRGTLGLVLLRYNFRVYPDAVQCTALARAFGCARVVFNDGLRLRQQAREVGEGYVSDAELSKRVITQAKVTPERAWLGEVSAVVLQQALADLNVAYRNFFSSITGKRKGRTVAPPRFRSRKDNRQAIRFTRNSRFKVLDNGRLRLPKIGDVSVRWSRSLPSEASSVTVIRDAAGRYFASFVVHTTDAPLPETDCEVGIDLGLTHFAVMSDGTKVTAPKFLRRAARKLKRLQQDLSRKQRGSRNRKKAVVKLARAHARVADTRRDWQHKLSTSIIRDNQAVYVEDLCVVGLGRTRLAKSVHDAGWSSFTNMLEYKAARYGRTFARVNRFFPSTRMCSDCGRVNDKMTLNVRTWDCPCGAAHDRDVNAAKNIKAAGQADFNDRGAQVRPASVPAPRGEAVTHPDAAYSTRSVEGISALQGGEDVNTAR</sequence>
<evidence type="ECO:0000313" key="12">
    <source>
        <dbReference type="EMBL" id="RAN94234.1"/>
    </source>
</evidence>